<comment type="caution">
    <text evidence="1">The sequence shown here is derived from an EMBL/GenBank/DDBJ whole genome shotgun (WGS) entry which is preliminary data.</text>
</comment>
<dbReference type="Proteomes" id="UP001472677">
    <property type="component" value="Unassembled WGS sequence"/>
</dbReference>
<keyword evidence="2" id="KW-1185">Reference proteome</keyword>
<gene>
    <name evidence="1" type="ORF">V6N12_060181</name>
</gene>
<organism evidence="1 2">
    <name type="scientific">Hibiscus sabdariffa</name>
    <name type="common">roselle</name>
    <dbReference type="NCBI Taxonomy" id="183260"/>
    <lineage>
        <taxon>Eukaryota</taxon>
        <taxon>Viridiplantae</taxon>
        <taxon>Streptophyta</taxon>
        <taxon>Embryophyta</taxon>
        <taxon>Tracheophyta</taxon>
        <taxon>Spermatophyta</taxon>
        <taxon>Magnoliopsida</taxon>
        <taxon>eudicotyledons</taxon>
        <taxon>Gunneridae</taxon>
        <taxon>Pentapetalae</taxon>
        <taxon>rosids</taxon>
        <taxon>malvids</taxon>
        <taxon>Malvales</taxon>
        <taxon>Malvaceae</taxon>
        <taxon>Malvoideae</taxon>
        <taxon>Hibiscus</taxon>
    </lineage>
</organism>
<evidence type="ECO:0000313" key="1">
    <source>
        <dbReference type="EMBL" id="KAK8529399.1"/>
    </source>
</evidence>
<proteinExistence type="predicted"/>
<evidence type="ECO:0000313" key="2">
    <source>
        <dbReference type="Proteomes" id="UP001472677"/>
    </source>
</evidence>
<reference evidence="1 2" key="1">
    <citation type="journal article" date="2024" name="G3 (Bethesda)">
        <title>Genome assembly of Hibiscus sabdariffa L. provides insights into metabolisms of medicinal natural products.</title>
        <authorList>
            <person name="Kim T."/>
        </authorList>
    </citation>
    <scope>NUCLEOTIDE SEQUENCE [LARGE SCALE GENOMIC DNA]</scope>
    <source>
        <strain evidence="1">TK-2024</strain>
        <tissue evidence="1">Old leaves</tissue>
    </source>
</reference>
<protein>
    <submittedName>
        <fullName evidence="1">Uncharacterized protein</fullName>
    </submittedName>
</protein>
<name>A0ABR2D3R1_9ROSI</name>
<dbReference type="EMBL" id="JBBPBM010000036">
    <property type="protein sequence ID" value="KAK8529399.1"/>
    <property type="molecule type" value="Genomic_DNA"/>
</dbReference>
<accession>A0ABR2D3R1</accession>
<sequence length="103" mass="11598">MEKEEEEVKLNERPVRVRRTRGGWWRKPVKALWPFCGFWGVSGEVRFEIMGRGEAELHDDGFGSPMSDEALIVAVSNEPGIGLPMSDKALTAADLADRCRTKH</sequence>